<dbReference type="GO" id="GO:0022857">
    <property type="term" value="F:transmembrane transporter activity"/>
    <property type="evidence" value="ECO:0007669"/>
    <property type="project" value="InterPro"/>
</dbReference>
<dbReference type="RefSeq" id="WP_184527169.1">
    <property type="nucleotide sequence ID" value="NZ_JACHGK010000010.1"/>
</dbReference>
<accession>A0A7X0LVR7</accession>
<protein>
    <submittedName>
        <fullName evidence="9">MFS family permease</fullName>
    </submittedName>
</protein>
<dbReference type="SUPFAM" id="SSF103473">
    <property type="entry name" value="MFS general substrate transporter"/>
    <property type="match status" value="1"/>
</dbReference>
<evidence type="ECO:0000313" key="10">
    <source>
        <dbReference type="Proteomes" id="UP000531594"/>
    </source>
</evidence>
<feature type="transmembrane region" description="Helical" evidence="7">
    <location>
        <begin position="87"/>
        <end position="107"/>
    </location>
</feature>
<dbReference type="PROSITE" id="PS50850">
    <property type="entry name" value="MFS"/>
    <property type="match status" value="1"/>
</dbReference>
<comment type="subcellular location">
    <subcellularLocation>
        <location evidence="1">Cell membrane</location>
        <topology evidence="1">Multi-pass membrane protein</topology>
    </subcellularLocation>
</comment>
<dbReference type="EMBL" id="JACHGK010000010">
    <property type="protein sequence ID" value="MBB6446306.1"/>
    <property type="molecule type" value="Genomic_DNA"/>
</dbReference>
<feature type="transmembrane region" description="Helical" evidence="7">
    <location>
        <begin position="176"/>
        <end position="200"/>
    </location>
</feature>
<proteinExistence type="predicted"/>
<feature type="transmembrane region" description="Helical" evidence="7">
    <location>
        <begin position="269"/>
        <end position="289"/>
    </location>
</feature>
<keyword evidence="5 7" id="KW-1133">Transmembrane helix</keyword>
<evidence type="ECO:0000256" key="2">
    <source>
        <dbReference type="ARBA" id="ARBA00022448"/>
    </source>
</evidence>
<feature type="transmembrane region" description="Helical" evidence="7">
    <location>
        <begin position="356"/>
        <end position="378"/>
    </location>
</feature>
<dbReference type="PANTHER" id="PTHR23513:SF11">
    <property type="entry name" value="STAPHYLOFERRIN A TRANSPORTER"/>
    <property type="match status" value="1"/>
</dbReference>
<dbReference type="InterPro" id="IPR036259">
    <property type="entry name" value="MFS_trans_sf"/>
</dbReference>
<comment type="caution">
    <text evidence="9">The sequence shown here is derived from an EMBL/GenBank/DDBJ whole genome shotgun (WGS) entry which is preliminary data.</text>
</comment>
<organism evidence="9 10">
    <name type="scientific">Bacillus benzoevorans</name>
    <dbReference type="NCBI Taxonomy" id="1456"/>
    <lineage>
        <taxon>Bacteria</taxon>
        <taxon>Bacillati</taxon>
        <taxon>Bacillota</taxon>
        <taxon>Bacilli</taxon>
        <taxon>Bacillales</taxon>
        <taxon>Bacillaceae</taxon>
        <taxon>Bacillus</taxon>
    </lineage>
</organism>
<keyword evidence="3" id="KW-1003">Cell membrane</keyword>
<feature type="transmembrane region" description="Helical" evidence="7">
    <location>
        <begin position="384"/>
        <end position="404"/>
    </location>
</feature>
<evidence type="ECO:0000256" key="6">
    <source>
        <dbReference type="ARBA" id="ARBA00023136"/>
    </source>
</evidence>
<feature type="transmembrane region" description="Helical" evidence="7">
    <location>
        <begin position="231"/>
        <end position="249"/>
    </location>
</feature>
<reference evidence="9 10" key="1">
    <citation type="submission" date="2020-08" db="EMBL/GenBank/DDBJ databases">
        <title>Genomic Encyclopedia of Type Strains, Phase IV (KMG-IV): sequencing the most valuable type-strain genomes for metagenomic binning, comparative biology and taxonomic classification.</title>
        <authorList>
            <person name="Goeker M."/>
        </authorList>
    </citation>
    <scope>NUCLEOTIDE SEQUENCE [LARGE SCALE GENOMIC DNA]</scope>
    <source>
        <strain evidence="9 10">DSM 5391</strain>
    </source>
</reference>
<feature type="transmembrane region" description="Helical" evidence="7">
    <location>
        <begin position="56"/>
        <end position="80"/>
    </location>
</feature>
<dbReference type="Pfam" id="PF05977">
    <property type="entry name" value="MFS_3"/>
    <property type="match status" value="1"/>
</dbReference>
<evidence type="ECO:0000256" key="7">
    <source>
        <dbReference type="SAM" id="Phobius"/>
    </source>
</evidence>
<evidence type="ECO:0000256" key="3">
    <source>
        <dbReference type="ARBA" id="ARBA00022475"/>
    </source>
</evidence>
<gene>
    <name evidence="9" type="ORF">HNR53_002963</name>
</gene>
<evidence type="ECO:0000259" key="8">
    <source>
        <dbReference type="PROSITE" id="PS50850"/>
    </source>
</evidence>
<dbReference type="Gene3D" id="1.20.1250.20">
    <property type="entry name" value="MFS general substrate transporter like domains"/>
    <property type="match status" value="1"/>
</dbReference>
<dbReference type="Proteomes" id="UP000531594">
    <property type="component" value="Unassembled WGS sequence"/>
</dbReference>
<evidence type="ECO:0000313" key="9">
    <source>
        <dbReference type="EMBL" id="MBB6446306.1"/>
    </source>
</evidence>
<keyword evidence="2" id="KW-0813">Transport</keyword>
<name>A0A7X0LVR7_9BACI</name>
<sequence length="412" mass="45045">MANINTAREHQAKGNLAFHYSNYNLFLAGSFVTRTGDWFDRVAVNWFVFTLTDSPFYIGLIEFFRLIPILVFGLVGGIAADRWERRTVLIISQIGMMVSTFILAFVIGSGTDSIIPLSIIILVRGIFLSFEIPARNAIVPELVPKQTIASAVSFYSAALNVSRIIGPAIAGFCLSVWPTFLLILINAFGFLAVIGTLFFIRPSSNPTNNTQGLNVSNGITQAFRYLKVNKLVFGVVILGVVPMIFGFPYSTLMPVFARDLLHVGSEGFGLLLTIAAVGAVVSSVVLGWGKYPMKKGLFLFISILIFGAGIFLFSFSKFFILSLIIMFFVGAASQCYRIVERVIIQEIVPDYLRGRILSIVTMDAGLLPLGSLLIGYLAGLMSPVFALAFMGMVCILTSVLAVILNREILKVP</sequence>
<keyword evidence="6 7" id="KW-0472">Membrane</keyword>
<feature type="transmembrane region" description="Helical" evidence="7">
    <location>
        <begin position="151"/>
        <end position="170"/>
    </location>
</feature>
<keyword evidence="10" id="KW-1185">Reference proteome</keyword>
<feature type="transmembrane region" description="Helical" evidence="7">
    <location>
        <begin position="296"/>
        <end position="313"/>
    </location>
</feature>
<evidence type="ECO:0000256" key="5">
    <source>
        <dbReference type="ARBA" id="ARBA00022989"/>
    </source>
</evidence>
<keyword evidence="4 7" id="KW-0812">Transmembrane</keyword>
<feature type="transmembrane region" description="Helical" evidence="7">
    <location>
        <begin position="113"/>
        <end position="130"/>
    </location>
</feature>
<dbReference type="GO" id="GO:0005886">
    <property type="term" value="C:plasma membrane"/>
    <property type="evidence" value="ECO:0007669"/>
    <property type="project" value="UniProtKB-SubCell"/>
</dbReference>
<dbReference type="AlphaFoldDB" id="A0A7X0LVR7"/>
<dbReference type="CDD" id="cd06173">
    <property type="entry name" value="MFS_MefA_like"/>
    <property type="match status" value="1"/>
</dbReference>
<dbReference type="InterPro" id="IPR010290">
    <property type="entry name" value="TM_effector"/>
</dbReference>
<evidence type="ECO:0000256" key="4">
    <source>
        <dbReference type="ARBA" id="ARBA00022692"/>
    </source>
</evidence>
<dbReference type="PANTHER" id="PTHR23513">
    <property type="entry name" value="INTEGRAL MEMBRANE EFFLUX PROTEIN-RELATED"/>
    <property type="match status" value="1"/>
</dbReference>
<dbReference type="InterPro" id="IPR020846">
    <property type="entry name" value="MFS_dom"/>
</dbReference>
<feature type="domain" description="Major facilitator superfamily (MFS) profile" evidence="8">
    <location>
        <begin position="17"/>
        <end position="409"/>
    </location>
</feature>
<evidence type="ECO:0000256" key="1">
    <source>
        <dbReference type="ARBA" id="ARBA00004651"/>
    </source>
</evidence>
<feature type="transmembrane region" description="Helical" evidence="7">
    <location>
        <begin position="319"/>
        <end position="336"/>
    </location>
</feature>